<dbReference type="Gene3D" id="3.30.559.10">
    <property type="entry name" value="Chloramphenicol acetyltransferase-like domain"/>
    <property type="match status" value="1"/>
</dbReference>
<dbReference type="Proteomes" id="UP000030671">
    <property type="component" value="Unassembled WGS sequence"/>
</dbReference>
<dbReference type="EMBL" id="KI925459">
    <property type="protein sequence ID" value="ETW80238.1"/>
    <property type="molecule type" value="Genomic_DNA"/>
</dbReference>
<feature type="non-terminal residue" evidence="1">
    <location>
        <position position="1"/>
    </location>
</feature>
<protein>
    <recommendedName>
        <fullName evidence="3">Alcohol acetyltransferase</fullName>
    </recommendedName>
</protein>
<gene>
    <name evidence="1" type="ORF">HETIRDRAFT_321211</name>
</gene>
<dbReference type="InterPro" id="IPR010828">
    <property type="entry name" value="Atf2/Sli1-like"/>
</dbReference>
<dbReference type="FunCoup" id="W4K339">
    <property type="interactions" value="2"/>
</dbReference>
<dbReference type="InterPro" id="IPR023213">
    <property type="entry name" value="CAT-like_dom_sf"/>
</dbReference>
<evidence type="ECO:0008006" key="3">
    <source>
        <dbReference type="Google" id="ProtNLM"/>
    </source>
</evidence>
<name>W4K339_HETIT</name>
<dbReference type="RefSeq" id="XP_009547014.1">
    <property type="nucleotide sequence ID" value="XM_009548719.1"/>
</dbReference>
<sequence length="455" mass="49779">GLLEQWSTVRHDLGFYCSVGMTGRYHPPTSSQLKPDTIYSALKTVISRHAPLGSSIVNESTLTPHLVRLRRIDLREVVSFVPTPEGADRDRELDKIISTNHSIPFKDLGRLPLWRIVVCVPSEHHSASDKHGVDISLFIHHALADGGSAVIFHRSLFSALNSSNDEDNVDPIVDVPPLRLLPPLHSLLSMPISWFTLGKVLYHSWFPPSSSSLWTGPVITPTNPLIAETTHFVLPSSSVSSVTTLCKENQTSWTALLEAIIAKALFDILPVDGTADQLACCCAFSLRRFIPILGSKDMGVFYASATHHFSRTEMNTSGTIGLWDAARRIKLALDAKIAAGDRDQDTGLLRYASTVRQFVMDQVGKKRGASFEVSNVGVVQFDQTEKDHSVSDWTVQRILFSQSANVVGAPITFNVSSVKGGDMCISASWQVGVVDSALARNLTEKLSTLLTSLVI</sequence>
<dbReference type="eggNOG" id="ENOG502S6I1">
    <property type="taxonomic scope" value="Eukaryota"/>
</dbReference>
<dbReference type="GO" id="GO:0008080">
    <property type="term" value="F:N-acetyltransferase activity"/>
    <property type="evidence" value="ECO:0007669"/>
    <property type="project" value="TreeGrafter"/>
</dbReference>
<dbReference type="AlphaFoldDB" id="W4K339"/>
<dbReference type="PANTHER" id="PTHR28037:SF1">
    <property type="entry name" value="ALCOHOL O-ACETYLTRANSFERASE 1-RELATED"/>
    <property type="match status" value="1"/>
</dbReference>
<dbReference type="OrthoDB" id="2150604at2759"/>
<proteinExistence type="predicted"/>
<dbReference type="Pfam" id="PF07247">
    <property type="entry name" value="AATase"/>
    <property type="match status" value="1"/>
</dbReference>
<dbReference type="HOGENOM" id="CLU_024469_1_1_1"/>
<dbReference type="KEGG" id="hir:HETIRDRAFT_321211"/>
<reference evidence="1 2" key="1">
    <citation type="journal article" date="2012" name="New Phytol.">
        <title>Insight into trade-off between wood decay and parasitism from the genome of a fungal forest pathogen.</title>
        <authorList>
            <person name="Olson A."/>
            <person name="Aerts A."/>
            <person name="Asiegbu F."/>
            <person name="Belbahri L."/>
            <person name="Bouzid O."/>
            <person name="Broberg A."/>
            <person name="Canback B."/>
            <person name="Coutinho P.M."/>
            <person name="Cullen D."/>
            <person name="Dalman K."/>
            <person name="Deflorio G."/>
            <person name="van Diepen L.T."/>
            <person name="Dunand C."/>
            <person name="Duplessis S."/>
            <person name="Durling M."/>
            <person name="Gonthier P."/>
            <person name="Grimwood J."/>
            <person name="Fossdal C.G."/>
            <person name="Hansson D."/>
            <person name="Henrissat B."/>
            <person name="Hietala A."/>
            <person name="Himmelstrand K."/>
            <person name="Hoffmeister D."/>
            <person name="Hogberg N."/>
            <person name="James T.Y."/>
            <person name="Karlsson M."/>
            <person name="Kohler A."/>
            <person name="Kues U."/>
            <person name="Lee Y.H."/>
            <person name="Lin Y.C."/>
            <person name="Lind M."/>
            <person name="Lindquist E."/>
            <person name="Lombard V."/>
            <person name="Lucas S."/>
            <person name="Lunden K."/>
            <person name="Morin E."/>
            <person name="Murat C."/>
            <person name="Park J."/>
            <person name="Raffaello T."/>
            <person name="Rouze P."/>
            <person name="Salamov A."/>
            <person name="Schmutz J."/>
            <person name="Solheim H."/>
            <person name="Stahlberg J."/>
            <person name="Velez H."/>
            <person name="de Vries R.P."/>
            <person name="Wiebenga A."/>
            <person name="Woodward S."/>
            <person name="Yakovlev I."/>
            <person name="Garbelotto M."/>
            <person name="Martin F."/>
            <person name="Grigoriev I.V."/>
            <person name="Stenlid J."/>
        </authorList>
    </citation>
    <scope>NUCLEOTIDE SEQUENCE [LARGE SCALE GENOMIC DNA]</scope>
    <source>
        <strain evidence="1 2">TC 32-1</strain>
    </source>
</reference>
<dbReference type="SUPFAM" id="SSF52777">
    <property type="entry name" value="CoA-dependent acyltransferases"/>
    <property type="match status" value="2"/>
</dbReference>
<dbReference type="InterPro" id="IPR052058">
    <property type="entry name" value="Alcohol_O-acetyltransferase"/>
</dbReference>
<evidence type="ECO:0000313" key="2">
    <source>
        <dbReference type="Proteomes" id="UP000030671"/>
    </source>
</evidence>
<keyword evidence="2" id="KW-1185">Reference proteome</keyword>
<dbReference type="GeneID" id="20670731"/>
<accession>W4K339</accession>
<organism evidence="1 2">
    <name type="scientific">Heterobasidion irregulare (strain TC 32-1)</name>
    <dbReference type="NCBI Taxonomy" id="747525"/>
    <lineage>
        <taxon>Eukaryota</taxon>
        <taxon>Fungi</taxon>
        <taxon>Dikarya</taxon>
        <taxon>Basidiomycota</taxon>
        <taxon>Agaricomycotina</taxon>
        <taxon>Agaricomycetes</taxon>
        <taxon>Russulales</taxon>
        <taxon>Bondarzewiaceae</taxon>
        <taxon>Heterobasidion</taxon>
        <taxon>Heterobasidion annosum species complex</taxon>
    </lineage>
</organism>
<dbReference type="PANTHER" id="PTHR28037">
    <property type="entry name" value="ALCOHOL O-ACETYLTRANSFERASE 1-RELATED"/>
    <property type="match status" value="1"/>
</dbReference>
<dbReference type="InParanoid" id="W4K339"/>
<evidence type="ECO:0000313" key="1">
    <source>
        <dbReference type="EMBL" id="ETW80238.1"/>
    </source>
</evidence>